<dbReference type="Gene3D" id="3.40.30.10">
    <property type="entry name" value="Glutaredoxin"/>
    <property type="match status" value="1"/>
</dbReference>
<dbReference type="GO" id="GO:0010088">
    <property type="term" value="P:phloem development"/>
    <property type="evidence" value="ECO:0007669"/>
    <property type="project" value="InterPro"/>
</dbReference>
<feature type="domain" description="Sieve element occlusion N-terminal" evidence="1">
    <location>
        <begin position="80"/>
        <end position="352"/>
    </location>
</feature>
<proteinExistence type="predicted"/>
<name>A0A2P5BX18_TREOI</name>
<gene>
    <name evidence="3" type="ORF">TorRG33x02_305610</name>
</gene>
<feature type="domain" description="Sieve element occlusion C-terminal" evidence="2">
    <location>
        <begin position="509"/>
        <end position="720"/>
    </location>
</feature>
<evidence type="ECO:0000259" key="1">
    <source>
        <dbReference type="Pfam" id="PF14576"/>
    </source>
</evidence>
<dbReference type="OrthoDB" id="1478893at2759"/>
<evidence type="ECO:0000259" key="2">
    <source>
        <dbReference type="Pfam" id="PF14577"/>
    </source>
</evidence>
<organism evidence="3 4">
    <name type="scientific">Trema orientale</name>
    <name type="common">Charcoal tree</name>
    <name type="synonym">Celtis orientalis</name>
    <dbReference type="NCBI Taxonomy" id="63057"/>
    <lineage>
        <taxon>Eukaryota</taxon>
        <taxon>Viridiplantae</taxon>
        <taxon>Streptophyta</taxon>
        <taxon>Embryophyta</taxon>
        <taxon>Tracheophyta</taxon>
        <taxon>Spermatophyta</taxon>
        <taxon>Magnoliopsida</taxon>
        <taxon>eudicotyledons</taxon>
        <taxon>Gunneridae</taxon>
        <taxon>Pentapetalae</taxon>
        <taxon>rosids</taxon>
        <taxon>fabids</taxon>
        <taxon>Rosales</taxon>
        <taxon>Cannabaceae</taxon>
        <taxon>Trema</taxon>
    </lineage>
</organism>
<dbReference type="EMBL" id="JXTC01000446">
    <property type="protein sequence ID" value="PON53332.1"/>
    <property type="molecule type" value="Genomic_DNA"/>
</dbReference>
<comment type="caution">
    <text evidence="3">The sequence shown here is derived from an EMBL/GenBank/DDBJ whole genome shotgun (WGS) entry which is preliminary data.</text>
</comment>
<evidence type="ECO:0000313" key="3">
    <source>
        <dbReference type="EMBL" id="PON53332.1"/>
    </source>
</evidence>
<dbReference type="InterPro" id="IPR039299">
    <property type="entry name" value="SEOA"/>
</dbReference>
<dbReference type="Pfam" id="PF14576">
    <property type="entry name" value="SEO_N"/>
    <property type="match status" value="2"/>
</dbReference>
<keyword evidence="4" id="KW-1185">Reference proteome</keyword>
<feature type="domain" description="Sieve element occlusion N-terminal" evidence="1">
    <location>
        <begin position="23"/>
        <end position="70"/>
    </location>
</feature>
<dbReference type="AlphaFoldDB" id="A0A2P5BX18"/>
<dbReference type="Pfam" id="PF14577">
    <property type="entry name" value="SEO_C"/>
    <property type="match status" value="1"/>
</dbReference>
<accession>A0A2P5BX18</accession>
<evidence type="ECO:0000313" key="4">
    <source>
        <dbReference type="Proteomes" id="UP000237000"/>
    </source>
</evidence>
<dbReference type="InterPro" id="IPR027942">
    <property type="entry name" value="SEO_N"/>
</dbReference>
<sequence>MLSQVGSTSQQHKEGELSLFTMSDDKILDVVYATHVHDDDCFDVDSMLLVVENIIKRSSLIVDNIVQKQKVGELSLFTMSDDKILDVVYATHVHDDDSFDVDSMLLVVENIIKRSSLIVDNIVQGTQFHTETIDEKPPKASFSSPLCTLKSVCCELSCKPPGEEFAHKSTLGILNKLSKYSWDAKAVLTLAAFALDYGDFWLLAQLNQSDQALAKSLAILRRVPVLLKPVDLQNRRQEVVELNSLIKATLQVTQIIFELEKLTSYDPKDVPALSQAIDHTPVDVYWAILTIVACSTKINILTSEEDKPHDLSPYAQKIHYILNKLKIHLIICKKQIEEAENYRKLRKLFRTPTEIMEIFKALIFTKDNVQPIIDGSTSTMVTIDVLRKTNVLFFISSLDITEEDISVLIPVYEATKNDNRYNIVWIPIVEQWTEELKKKFEDLRTKMPWYVVQYFSPIAGIKYIKEEWHFKGKPTVVVMNPQGKVENLNALHLIRVWGMKVFPFNKTAEETVSNDKNWIGLVFNSVDPIIQTWIKEDKYILFYGGKDNDWIQQFTKKATALVHDSIIKEAKISIELFCVGKTAKAEEDLGTIGRFWTSIESLFFTKAHKQVDQVTQEIQKLLSYKNESGWALLSKGSTVVVAGHGLTIIKVVEELEKWKEIVKEKGFELVFKEYYSKVIQSVHHCSRLDIPRVAGKFPETVNCPECLRTMEAFISYKCCHIDGPGNMRIIKKCVAPSLF</sequence>
<dbReference type="InterPro" id="IPR027944">
    <property type="entry name" value="SEO_C"/>
</dbReference>
<dbReference type="STRING" id="63057.A0A2P5BX18"/>
<dbReference type="InParanoid" id="A0A2P5BX18"/>
<protein>
    <submittedName>
        <fullName evidence="3">Sieve element occlusion</fullName>
    </submittedName>
</protein>
<dbReference type="Proteomes" id="UP000237000">
    <property type="component" value="Unassembled WGS sequence"/>
</dbReference>
<reference evidence="4" key="1">
    <citation type="submission" date="2016-06" db="EMBL/GenBank/DDBJ databases">
        <title>Parallel loss of symbiosis genes in relatives of nitrogen-fixing non-legume Parasponia.</title>
        <authorList>
            <person name="Van Velzen R."/>
            <person name="Holmer R."/>
            <person name="Bu F."/>
            <person name="Rutten L."/>
            <person name="Van Zeijl A."/>
            <person name="Liu W."/>
            <person name="Santuari L."/>
            <person name="Cao Q."/>
            <person name="Sharma T."/>
            <person name="Shen D."/>
            <person name="Roswanjaya Y."/>
            <person name="Wardhani T."/>
            <person name="Kalhor M.S."/>
            <person name="Jansen J."/>
            <person name="Van den Hoogen J."/>
            <person name="Gungor B."/>
            <person name="Hartog M."/>
            <person name="Hontelez J."/>
            <person name="Verver J."/>
            <person name="Yang W.-C."/>
            <person name="Schijlen E."/>
            <person name="Repin R."/>
            <person name="Schilthuizen M."/>
            <person name="Schranz E."/>
            <person name="Heidstra R."/>
            <person name="Miyata K."/>
            <person name="Fedorova E."/>
            <person name="Kohlen W."/>
            <person name="Bisseling T."/>
            <person name="Smit S."/>
            <person name="Geurts R."/>
        </authorList>
    </citation>
    <scope>NUCLEOTIDE SEQUENCE [LARGE SCALE GENOMIC DNA]</scope>
    <source>
        <strain evidence="4">cv. RG33-2</strain>
    </source>
</reference>
<dbReference type="PANTHER" id="PTHR33232:SF18">
    <property type="entry name" value="PROTEIN SIEVE ELEMENT OCCLUSION B-LIKE"/>
    <property type="match status" value="1"/>
</dbReference>
<dbReference type="PANTHER" id="PTHR33232">
    <property type="entry name" value="PROTEIN SIEVE ELEMENT OCCLUSION B-LIKE"/>
    <property type="match status" value="1"/>
</dbReference>